<evidence type="ECO:0000313" key="8">
    <source>
        <dbReference type="EMBL" id="BAI95442.1"/>
    </source>
</evidence>
<dbReference type="RefSeq" id="WP_013039159.1">
    <property type="nucleotide sequence ID" value="NC_014006.1"/>
</dbReference>
<dbReference type="GO" id="GO:0005576">
    <property type="term" value="C:extracellular region"/>
    <property type="evidence" value="ECO:0007669"/>
    <property type="project" value="UniProtKB-SubCell"/>
</dbReference>
<dbReference type="EMBL" id="AP010803">
    <property type="protein sequence ID" value="BAI95442.1"/>
    <property type="molecule type" value="Genomic_DNA"/>
</dbReference>
<dbReference type="eggNOG" id="COG2931">
    <property type="taxonomic scope" value="Bacteria"/>
</dbReference>
<dbReference type="GO" id="GO:0090729">
    <property type="term" value="F:toxin activity"/>
    <property type="evidence" value="ECO:0007669"/>
    <property type="project" value="UniProtKB-KW"/>
</dbReference>
<comment type="subcellular location">
    <subcellularLocation>
        <location evidence="1">Membrane</location>
    </subcellularLocation>
    <subcellularLocation>
        <location evidence="2">Secreted</location>
    </subcellularLocation>
</comment>
<keyword evidence="9" id="KW-1185">Reference proteome</keyword>
<dbReference type="PANTHER" id="PTHR38340:SF1">
    <property type="entry name" value="S-LAYER PROTEIN"/>
    <property type="match status" value="1"/>
</dbReference>
<dbReference type="Pfam" id="PF26363">
    <property type="entry name" value="Phospholipase-like"/>
    <property type="match status" value="1"/>
</dbReference>
<keyword evidence="4" id="KW-0800">Toxin</keyword>
<dbReference type="Pfam" id="PF00353">
    <property type="entry name" value="HemolysinCabind"/>
    <property type="match status" value="5"/>
</dbReference>
<dbReference type="STRING" id="452662.SJA_C1-06080"/>
<evidence type="ECO:0000313" key="9">
    <source>
        <dbReference type="Proteomes" id="UP000007753"/>
    </source>
</evidence>
<evidence type="ECO:0000256" key="6">
    <source>
        <dbReference type="ARBA" id="ARBA00023026"/>
    </source>
</evidence>
<evidence type="ECO:0000256" key="4">
    <source>
        <dbReference type="ARBA" id="ARBA00022656"/>
    </source>
</evidence>
<accession>D4YYL0</accession>
<dbReference type="InterPro" id="IPR003995">
    <property type="entry name" value="RTX_toxin_determinant-A"/>
</dbReference>
<evidence type="ECO:0000256" key="3">
    <source>
        <dbReference type="ARBA" id="ARBA00022525"/>
    </source>
</evidence>
<dbReference type="InterPro" id="IPR018511">
    <property type="entry name" value="Hemolysin-typ_Ca-bd_CS"/>
</dbReference>
<dbReference type="SUPFAM" id="SSF51120">
    <property type="entry name" value="beta-Roll"/>
    <property type="match status" value="3"/>
</dbReference>
<dbReference type="SUPFAM" id="SSF53474">
    <property type="entry name" value="alpha/beta-Hydrolases"/>
    <property type="match status" value="1"/>
</dbReference>
<sequence length="913" mass="96882">MNNNLFLSILAMDAYNRGPGGHRIALNTVNGITQIGDAVILGTSDPNDEVSTGFSAVSYSYNGDIIISYRGTDDTNIFDPSSDIWNGWSIGAGFIGNQAEQALDYYTEVTGLSSTATASNVVLTGQSLGGGLAGFVSAVSGSNAVLFDHMPFLDAAATKVSNLGTTGYTDRQFAYNVDGEALSALRLFGSTPSVEISMGSGFMVAGSELTSSSFPGSWYLHQPELMVIAMFGHTEIQDTDWQEAFYYITPTLFDHEVMDTMSGLDPDANDAIYYPYHNQQMLGAIAYSSLDSGALIFGNTGIRALYNDASEFGRAIEAENQSQIDSFGEKMALSSMIVQFSGEVSMNKIVDNNYIKEGILTVRNDGLGIVTSDKLWFSYGSLTPTTGVRLGFDVILGSSLQEIGMSRDGNASIDDVSAWNAISGPLVDTGMANATAFGAYLFMSDNASAFHVGEGWAGRLNDYDAIMTIGNSSANTIWGSSRDEVIFGNDGDDVIHGDEGNNYLHGGAGLDSAEYDAEEEHVAFSMLGVEVFSQEHSDRLTSIEAINVHSDFFSLDVYDDIAADTDVSVNVAQTSHAVINVSQAYSGMALTLSSGVGTLDDLSTEGSIALNGFVNLATVHGSGSDDQLSVSGSDNSEVFGGDGHDVITGGLGVQNLYGDAGDDIIFGGGGNDYLDGGLGNDNLSGGDGADVIWGGPEYDGYYDIDHLYGGSGDDIMHAGEAQSWVYGEEGDDQLYSGSSDAGFYLSGGQGNDQFFVNATDTEIVGGEGNDAYNFYGFFQPEDGVIVNLSGSFGHDVVESGSAVFDLAGYDRSDLKYIWDAEVVSFDGEQYQMAGDLALVVKSTGDSILFRDVTGWRQGATSGVVRETWMAEGYIDLDYHAFFEQGNYDGQLTVDGISLIDFYFGSTASYDVLA</sequence>
<reference evidence="8 9" key="1">
    <citation type="journal article" date="2010" name="J. Bacteriol.">
        <title>Complete genome sequence of the representative gamma-hexachlorocyclohexane-degrading bacterium Sphingobium japonicum UT26.</title>
        <authorList>
            <person name="Nagata Y."/>
            <person name="Ohtsubo Y."/>
            <person name="Endo R."/>
            <person name="Ichikawa N."/>
            <person name="Ankai A."/>
            <person name="Oguchi A."/>
            <person name="Fukui S."/>
            <person name="Fujita N."/>
            <person name="Tsuda M."/>
        </authorList>
    </citation>
    <scope>NUCLEOTIDE SEQUENCE [LARGE SCALE GENOMIC DNA]</scope>
    <source>
        <strain evidence="9">DSM 16413 / CCM 7287 / MTCC 6362 / UT26 / NBRC 101211 / UT26S</strain>
    </source>
</reference>
<organism evidence="8 9">
    <name type="scientific">Sphingobium indicum (strain DSM 16413 / CCM 7287 / MTCC 6362 / UT26 / NBRC 101211 / UT26S)</name>
    <name type="common">Sphingobium japonicum</name>
    <dbReference type="NCBI Taxonomy" id="452662"/>
    <lineage>
        <taxon>Bacteria</taxon>
        <taxon>Pseudomonadati</taxon>
        <taxon>Pseudomonadota</taxon>
        <taxon>Alphaproteobacteria</taxon>
        <taxon>Sphingomonadales</taxon>
        <taxon>Sphingomonadaceae</taxon>
        <taxon>Sphingobium</taxon>
    </lineage>
</organism>
<dbReference type="HOGENOM" id="CLU_318539_0_0_5"/>
<dbReference type="GO" id="GO:0005509">
    <property type="term" value="F:calcium ion binding"/>
    <property type="evidence" value="ECO:0007669"/>
    <property type="project" value="InterPro"/>
</dbReference>
<dbReference type="PROSITE" id="PS00330">
    <property type="entry name" value="HEMOLYSIN_CALCIUM"/>
    <property type="match status" value="2"/>
</dbReference>
<dbReference type="Proteomes" id="UP000007753">
    <property type="component" value="Chromosome 1"/>
</dbReference>
<dbReference type="GO" id="GO:0016020">
    <property type="term" value="C:membrane"/>
    <property type="evidence" value="ECO:0007669"/>
    <property type="project" value="UniProtKB-SubCell"/>
</dbReference>
<dbReference type="InterPro" id="IPR011049">
    <property type="entry name" value="Serralysin-like_metalloprot_C"/>
</dbReference>
<dbReference type="InterPro" id="IPR050557">
    <property type="entry name" value="RTX_toxin/Mannuronan_C5-epim"/>
</dbReference>
<gene>
    <name evidence="8" type="ordered locus">SJA_C1-06080</name>
</gene>
<evidence type="ECO:0000256" key="5">
    <source>
        <dbReference type="ARBA" id="ARBA00022737"/>
    </source>
</evidence>
<dbReference type="Gene3D" id="3.40.50.1820">
    <property type="entry name" value="alpha/beta hydrolase"/>
    <property type="match status" value="1"/>
</dbReference>
<proteinExistence type="predicted"/>
<dbReference type="GeneID" id="41351511"/>
<evidence type="ECO:0000256" key="2">
    <source>
        <dbReference type="ARBA" id="ARBA00004613"/>
    </source>
</evidence>
<dbReference type="InterPro" id="IPR001343">
    <property type="entry name" value="Hemolysn_Ca-bd"/>
</dbReference>
<name>D4YYL0_SPHIU</name>
<dbReference type="KEGG" id="sjp:SJA_C1-06080"/>
<evidence type="ECO:0000256" key="7">
    <source>
        <dbReference type="ARBA" id="ARBA00023136"/>
    </source>
</evidence>
<dbReference type="AlphaFoldDB" id="D4YYL0"/>
<dbReference type="PRINTS" id="PR01488">
    <property type="entry name" value="RTXTOXINA"/>
</dbReference>
<dbReference type="InterPro" id="IPR029058">
    <property type="entry name" value="AB_hydrolase_fold"/>
</dbReference>
<evidence type="ECO:0000256" key="1">
    <source>
        <dbReference type="ARBA" id="ARBA00004370"/>
    </source>
</evidence>
<keyword evidence="5" id="KW-0677">Repeat</keyword>
<keyword evidence="6" id="KW-0843">Virulence</keyword>
<keyword evidence="7" id="KW-0472">Membrane</keyword>
<protein>
    <submittedName>
        <fullName evidence="8">RTX toxin</fullName>
    </submittedName>
</protein>
<keyword evidence="3" id="KW-0964">Secreted</keyword>
<dbReference type="PANTHER" id="PTHR38340">
    <property type="entry name" value="S-LAYER PROTEIN"/>
    <property type="match status" value="1"/>
</dbReference>
<dbReference type="Gene3D" id="2.150.10.10">
    <property type="entry name" value="Serralysin-like metalloprotease, C-terminal"/>
    <property type="match status" value="2"/>
</dbReference>
<dbReference type="PRINTS" id="PR00313">
    <property type="entry name" value="CABNDNGRPT"/>
</dbReference>